<evidence type="ECO:0000259" key="8">
    <source>
        <dbReference type="PROSITE" id="PS50928"/>
    </source>
</evidence>
<proteinExistence type="inferred from homology"/>
<evidence type="ECO:0000256" key="5">
    <source>
        <dbReference type="ARBA" id="ARBA00022989"/>
    </source>
</evidence>
<dbReference type="RefSeq" id="WP_128630512.1">
    <property type="nucleotide sequence ID" value="NZ_RRCN01000001.1"/>
</dbReference>
<keyword evidence="5 7" id="KW-1133">Transmembrane helix</keyword>
<evidence type="ECO:0000313" key="10">
    <source>
        <dbReference type="Proteomes" id="UP000267017"/>
    </source>
</evidence>
<dbReference type="Proteomes" id="UP000267017">
    <property type="component" value="Unassembled WGS sequence"/>
</dbReference>
<dbReference type="OrthoDB" id="9788108at2"/>
<dbReference type="InterPro" id="IPR035906">
    <property type="entry name" value="MetI-like_sf"/>
</dbReference>
<evidence type="ECO:0000313" key="9">
    <source>
        <dbReference type="EMBL" id="RRJ62625.1"/>
    </source>
</evidence>
<dbReference type="PANTHER" id="PTHR30193:SF37">
    <property type="entry name" value="INNER MEMBRANE ABC TRANSPORTER PERMEASE PROTEIN YCJO"/>
    <property type="match status" value="1"/>
</dbReference>
<dbReference type="InterPro" id="IPR000515">
    <property type="entry name" value="MetI-like"/>
</dbReference>
<feature type="domain" description="ABC transmembrane type-1" evidence="8">
    <location>
        <begin position="84"/>
        <end position="293"/>
    </location>
</feature>
<dbReference type="PROSITE" id="PS50928">
    <property type="entry name" value="ABC_TM1"/>
    <property type="match status" value="1"/>
</dbReference>
<dbReference type="GO" id="GO:0055085">
    <property type="term" value="P:transmembrane transport"/>
    <property type="evidence" value="ECO:0007669"/>
    <property type="project" value="InterPro"/>
</dbReference>
<name>A0A3P3TWX8_9BACL</name>
<dbReference type="EMBL" id="RRCN01000001">
    <property type="protein sequence ID" value="RRJ62625.1"/>
    <property type="molecule type" value="Genomic_DNA"/>
</dbReference>
<keyword evidence="4 7" id="KW-0812">Transmembrane</keyword>
<evidence type="ECO:0000256" key="3">
    <source>
        <dbReference type="ARBA" id="ARBA00022475"/>
    </source>
</evidence>
<feature type="transmembrane region" description="Helical" evidence="7">
    <location>
        <begin position="170"/>
        <end position="192"/>
    </location>
</feature>
<gene>
    <name evidence="9" type="ORF">EHV15_06470</name>
</gene>
<keyword evidence="6 7" id="KW-0472">Membrane</keyword>
<dbReference type="SUPFAM" id="SSF161098">
    <property type="entry name" value="MetI-like"/>
    <property type="match status" value="1"/>
</dbReference>
<comment type="caution">
    <text evidence="9">The sequence shown here is derived from an EMBL/GenBank/DDBJ whole genome shotgun (WGS) entry which is preliminary data.</text>
</comment>
<dbReference type="AlphaFoldDB" id="A0A3P3TWX8"/>
<organism evidence="9 10">
    <name type="scientific">Paenibacillus oralis</name>
    <dbReference type="NCBI Taxonomy" id="2490856"/>
    <lineage>
        <taxon>Bacteria</taxon>
        <taxon>Bacillati</taxon>
        <taxon>Bacillota</taxon>
        <taxon>Bacilli</taxon>
        <taxon>Bacillales</taxon>
        <taxon>Paenibacillaceae</taxon>
        <taxon>Paenibacillus</taxon>
    </lineage>
</organism>
<feature type="transmembrane region" description="Helical" evidence="7">
    <location>
        <begin position="88"/>
        <end position="109"/>
    </location>
</feature>
<protein>
    <submittedName>
        <fullName evidence="9">Sugar ABC transporter permease</fullName>
    </submittedName>
</protein>
<feature type="transmembrane region" description="Helical" evidence="7">
    <location>
        <begin position="275"/>
        <end position="296"/>
    </location>
</feature>
<evidence type="ECO:0000256" key="4">
    <source>
        <dbReference type="ARBA" id="ARBA00022692"/>
    </source>
</evidence>
<evidence type="ECO:0000256" key="7">
    <source>
        <dbReference type="RuleBase" id="RU363032"/>
    </source>
</evidence>
<dbReference type="Pfam" id="PF00528">
    <property type="entry name" value="BPD_transp_1"/>
    <property type="match status" value="1"/>
</dbReference>
<dbReference type="CDD" id="cd06261">
    <property type="entry name" value="TM_PBP2"/>
    <property type="match status" value="1"/>
</dbReference>
<comment type="similarity">
    <text evidence="7">Belongs to the binding-protein-dependent transport system permease family.</text>
</comment>
<evidence type="ECO:0000256" key="1">
    <source>
        <dbReference type="ARBA" id="ARBA00004651"/>
    </source>
</evidence>
<accession>A0A3P3TWX8</accession>
<feature type="transmembrane region" description="Helical" evidence="7">
    <location>
        <begin position="213"/>
        <end position="235"/>
    </location>
</feature>
<evidence type="ECO:0000256" key="2">
    <source>
        <dbReference type="ARBA" id="ARBA00022448"/>
    </source>
</evidence>
<feature type="transmembrane region" description="Helical" evidence="7">
    <location>
        <begin position="27"/>
        <end position="46"/>
    </location>
</feature>
<reference evidence="9 10" key="1">
    <citation type="submission" date="2018-11" db="EMBL/GenBank/DDBJ databases">
        <title>Genome sequencing of Paenibacillus sp. KCOM 3021 (= ChDC PVNT-B20).</title>
        <authorList>
            <person name="Kook J.-K."/>
            <person name="Park S.-N."/>
            <person name="Lim Y.K."/>
        </authorList>
    </citation>
    <scope>NUCLEOTIDE SEQUENCE [LARGE SCALE GENOMIC DNA]</scope>
    <source>
        <strain evidence="9 10">KCOM 3021</strain>
    </source>
</reference>
<dbReference type="Gene3D" id="1.10.3720.10">
    <property type="entry name" value="MetI-like"/>
    <property type="match status" value="1"/>
</dbReference>
<keyword evidence="2 7" id="KW-0813">Transport</keyword>
<dbReference type="PANTHER" id="PTHR30193">
    <property type="entry name" value="ABC TRANSPORTER PERMEASE PROTEIN"/>
    <property type="match status" value="1"/>
</dbReference>
<feature type="transmembrane region" description="Helical" evidence="7">
    <location>
        <begin position="121"/>
        <end position="141"/>
    </location>
</feature>
<keyword evidence="10" id="KW-1185">Reference proteome</keyword>
<sequence>MKKWGFLRAPNGLTRLGLARPLRGDGAAAWLFLAPSAAGFAVFYLIPFGMSLMYSFMSGNSGGSFVGLANYRELLSSDSFRKAAANTFYFSALGVPLMLVLSLGLALLLNRQIYLRKWLRTSYVLPLVVPVASVIIIWQVVFDWNGVLNYALSHFGIQRVDWMKTPAARYVVIVVYLWKNVGYNVILFLAGLQQIPQDYYETARVEGAGPFRQFLGITLVYLTTTTFFVVIISIINSFKVFRETYLLAGDYPHDSIYMLQHYMNNMFASLNIQKLTAAAVLMVAAILAIVLVLFGLERRYRKFME</sequence>
<dbReference type="GO" id="GO:0005886">
    <property type="term" value="C:plasma membrane"/>
    <property type="evidence" value="ECO:0007669"/>
    <property type="project" value="UniProtKB-SubCell"/>
</dbReference>
<comment type="subcellular location">
    <subcellularLocation>
        <location evidence="1 7">Cell membrane</location>
        <topology evidence="1 7">Multi-pass membrane protein</topology>
    </subcellularLocation>
</comment>
<keyword evidence="3" id="KW-1003">Cell membrane</keyword>
<dbReference type="InterPro" id="IPR051393">
    <property type="entry name" value="ABC_transporter_permease"/>
</dbReference>
<evidence type="ECO:0000256" key="6">
    <source>
        <dbReference type="ARBA" id="ARBA00023136"/>
    </source>
</evidence>